<sequence>MDIERINDHTMKFYISYIDIEDRGFNREEIWYNRERSEELFWEMMDEARDYDDFFIDGPLWIQVEAMDKGIEVLVTRAELSKDGQKLELPIGLDKIIDIPLDEKVEALFQQQKEEEQEAVTPFHEDGTLGFLIRFDDFEHVISLSHRLVFEDIQDELHSFEGRYYVYVEFDEVLHDEEEIDRILSIILEYGEESTLTIHRIREYGKAVVAEKALETIRTHFTLKN</sequence>
<dbReference type="HAMAP" id="MF_01124">
    <property type="entry name" value="MecA"/>
    <property type="match status" value="1"/>
</dbReference>
<reference evidence="5 6" key="1">
    <citation type="submission" date="2014-06" db="EMBL/GenBank/DDBJ databases">
        <title>Draft genome sequence of Bacillus manliponensis JCM 15802 (MCCC 1A00708).</title>
        <authorList>
            <person name="Lai Q."/>
            <person name="Liu Y."/>
            <person name="Shao Z."/>
        </authorList>
    </citation>
    <scope>NUCLEOTIDE SEQUENCE [LARGE SCALE GENOMIC DNA]</scope>
    <source>
        <strain evidence="5 6">JCM 15802</strain>
    </source>
</reference>
<dbReference type="InterPro" id="IPR008681">
    <property type="entry name" value="Neg-reg_MecA"/>
</dbReference>
<gene>
    <name evidence="4" type="primary">mecA</name>
    <name evidence="5" type="ORF">BAMA_17405</name>
</gene>
<comment type="function">
    <text evidence="4">Enables the recognition and targeting of unfolded and aggregated proteins to the ClpC protease or to other proteins involved in proteolysis. Acts negatively in the development of competence by binding ComK and recruiting it to the ClpCP protease. When overexpressed, inhibits sporulation. Also involved in Spx degradation by ClpC.</text>
</comment>
<dbReference type="GO" id="GO:0030420">
    <property type="term" value="P:establishment of competence for transformation"/>
    <property type="evidence" value="ECO:0007669"/>
    <property type="project" value="UniProtKB-KW"/>
</dbReference>
<accession>A0A073K0X4</accession>
<keyword evidence="3 4" id="KW-0178">Competence</keyword>
<evidence type="ECO:0000256" key="2">
    <source>
        <dbReference type="ARBA" id="ARBA00011738"/>
    </source>
</evidence>
<comment type="subunit">
    <text evidence="2 4">Homodimer.</text>
</comment>
<comment type="domain">
    <text evidence="4">The N-terminal domain has binding sites for ComK and probably for unfolded/aggregated proteins; the C-terminal domain interacts with ClpC.</text>
</comment>
<dbReference type="eggNOG" id="COG4862">
    <property type="taxonomic scope" value="Bacteria"/>
</dbReference>
<keyword evidence="4" id="KW-0749">Sporulation</keyword>
<dbReference type="NCBIfam" id="NF002641">
    <property type="entry name" value="PRK02315.1-1"/>
    <property type="match status" value="1"/>
</dbReference>
<dbReference type="GO" id="GO:0045808">
    <property type="term" value="P:negative regulation of establishment of competence for transformation"/>
    <property type="evidence" value="ECO:0007669"/>
    <property type="project" value="UniProtKB-UniRule"/>
</dbReference>
<comment type="similarity">
    <text evidence="1 4">Belongs to the MecA family.</text>
</comment>
<dbReference type="OrthoDB" id="2360201at2"/>
<protein>
    <recommendedName>
        <fullName evidence="4">Adapter protein MecA</fullName>
    </recommendedName>
</protein>
<dbReference type="InterPro" id="IPR038471">
    <property type="entry name" value="MecA_C_sf"/>
</dbReference>
<proteinExistence type="inferred from homology"/>
<dbReference type="GO" id="GO:0042174">
    <property type="term" value="P:negative regulation of sporulation resulting in formation of a cellular spore"/>
    <property type="evidence" value="ECO:0007669"/>
    <property type="project" value="UniProtKB-UniRule"/>
</dbReference>
<dbReference type="Proteomes" id="UP000027822">
    <property type="component" value="Unassembled WGS sequence"/>
</dbReference>
<dbReference type="AlphaFoldDB" id="A0A073K0X4"/>
<dbReference type="PANTHER" id="PTHR39161:SF1">
    <property type="entry name" value="ADAPTER PROTEIN MECA 1"/>
    <property type="match status" value="1"/>
</dbReference>
<keyword evidence="6" id="KW-1185">Reference proteome</keyword>
<evidence type="ECO:0000256" key="4">
    <source>
        <dbReference type="HAMAP-Rule" id="MF_01124"/>
    </source>
</evidence>
<dbReference type="NCBIfam" id="NF002644">
    <property type="entry name" value="PRK02315.1-5"/>
    <property type="match status" value="1"/>
</dbReference>
<evidence type="ECO:0000313" key="5">
    <source>
        <dbReference type="EMBL" id="KEK20221.1"/>
    </source>
</evidence>
<name>A0A073K0X4_9BACI</name>
<dbReference type="EMBL" id="JOTN01000004">
    <property type="protein sequence ID" value="KEK20221.1"/>
    <property type="molecule type" value="Genomic_DNA"/>
</dbReference>
<evidence type="ECO:0000256" key="1">
    <source>
        <dbReference type="ARBA" id="ARBA00005397"/>
    </source>
</evidence>
<dbReference type="Pfam" id="PF05389">
    <property type="entry name" value="MecA"/>
    <property type="match status" value="1"/>
</dbReference>
<dbReference type="STRING" id="574376.BAMA_17405"/>
<evidence type="ECO:0000256" key="3">
    <source>
        <dbReference type="ARBA" id="ARBA00023287"/>
    </source>
</evidence>
<dbReference type="GO" id="GO:0030674">
    <property type="term" value="F:protein-macromolecule adaptor activity"/>
    <property type="evidence" value="ECO:0007669"/>
    <property type="project" value="UniProtKB-UniRule"/>
</dbReference>
<evidence type="ECO:0000313" key="6">
    <source>
        <dbReference type="Proteomes" id="UP000027822"/>
    </source>
</evidence>
<comment type="caution">
    <text evidence="5">The sequence shown here is derived from an EMBL/GenBank/DDBJ whole genome shotgun (WGS) entry which is preliminary data.</text>
</comment>
<dbReference type="PIRSF" id="PIRSF029008">
    <property type="entry name" value="MecA"/>
    <property type="match status" value="1"/>
</dbReference>
<dbReference type="RefSeq" id="WP_034637550.1">
    <property type="nucleotide sequence ID" value="NZ_CBCSJC010000003.1"/>
</dbReference>
<organism evidence="5 6">
    <name type="scientific">Bacillus manliponensis</name>
    <dbReference type="NCBI Taxonomy" id="574376"/>
    <lineage>
        <taxon>Bacteria</taxon>
        <taxon>Bacillati</taxon>
        <taxon>Bacillota</taxon>
        <taxon>Bacilli</taxon>
        <taxon>Bacillales</taxon>
        <taxon>Bacillaceae</taxon>
        <taxon>Bacillus</taxon>
        <taxon>Bacillus cereus group</taxon>
    </lineage>
</organism>
<dbReference type="Gene3D" id="3.30.70.1950">
    <property type="match status" value="1"/>
</dbReference>
<dbReference type="PANTHER" id="PTHR39161">
    <property type="entry name" value="ADAPTER PROTEIN MECA"/>
    <property type="match status" value="1"/>
</dbReference>
<dbReference type="GO" id="GO:0030435">
    <property type="term" value="P:sporulation resulting in formation of a cellular spore"/>
    <property type="evidence" value="ECO:0007669"/>
    <property type="project" value="UniProtKB-KW"/>
</dbReference>